<proteinExistence type="evidence at transcript level"/>
<dbReference type="EMBL" id="EF677859">
    <property type="protein sequence ID" value="ABR17656.1"/>
    <property type="molecule type" value="mRNA"/>
</dbReference>
<dbReference type="AlphaFoldDB" id="B8LPS6"/>
<sequence length="36" mass="4106">MTEAPPAFAYHFSLEPLMLPRQRQVSKIPSSQICKC</sequence>
<reference evidence="1" key="1">
    <citation type="submission" date="2007-06" db="EMBL/GenBank/DDBJ databases">
        <title>Full length cDNA sequences from Sitka Spruce (Picea sitchensis).</title>
        <authorList>
            <person name="Ralph S.G."/>
            <person name="Chun H.E."/>
            <person name="Liao N."/>
            <person name="Ali J."/>
            <person name="Reid K."/>
            <person name="Kolosova N."/>
            <person name="Cooper N."/>
            <person name="Cullis C."/>
            <person name="Jancsik S."/>
            <person name="Moore R."/>
            <person name="Mayo M."/>
            <person name="Wagner S."/>
            <person name="Holt R.A."/>
            <person name="Jones S.J.M."/>
            <person name="Marra M.A."/>
            <person name="Ritland C.E."/>
            <person name="Ritland K."/>
            <person name="Bohlmann J."/>
        </authorList>
    </citation>
    <scope>NUCLEOTIDE SEQUENCE</scope>
    <source>
        <tissue evidence="1">Green portion of the leader tissue</tissue>
    </source>
</reference>
<organism evidence="1">
    <name type="scientific">Picea sitchensis</name>
    <name type="common">Sitka spruce</name>
    <name type="synonym">Pinus sitchensis</name>
    <dbReference type="NCBI Taxonomy" id="3332"/>
    <lineage>
        <taxon>Eukaryota</taxon>
        <taxon>Viridiplantae</taxon>
        <taxon>Streptophyta</taxon>
        <taxon>Embryophyta</taxon>
        <taxon>Tracheophyta</taxon>
        <taxon>Spermatophyta</taxon>
        <taxon>Pinopsida</taxon>
        <taxon>Pinidae</taxon>
        <taxon>Conifers I</taxon>
        <taxon>Pinales</taxon>
        <taxon>Pinaceae</taxon>
        <taxon>Picea</taxon>
    </lineage>
</organism>
<protein>
    <submittedName>
        <fullName evidence="1">Uncharacterized protein</fullName>
    </submittedName>
</protein>
<accession>B8LPS6</accession>
<name>B8LPS6_PICSI</name>
<evidence type="ECO:0000313" key="1">
    <source>
        <dbReference type="EMBL" id="ABR17656.1"/>
    </source>
</evidence>